<organism evidence="1 2">
    <name type="scientific">Phlebia brevispora</name>
    <dbReference type="NCBI Taxonomy" id="194682"/>
    <lineage>
        <taxon>Eukaryota</taxon>
        <taxon>Fungi</taxon>
        <taxon>Dikarya</taxon>
        <taxon>Basidiomycota</taxon>
        <taxon>Agaricomycotina</taxon>
        <taxon>Agaricomycetes</taxon>
        <taxon>Polyporales</taxon>
        <taxon>Meruliaceae</taxon>
        <taxon>Phlebia</taxon>
    </lineage>
</organism>
<reference evidence="1" key="1">
    <citation type="submission" date="2022-07" db="EMBL/GenBank/DDBJ databases">
        <title>Genome Sequence of Phlebia brevispora.</title>
        <authorList>
            <person name="Buettner E."/>
        </authorList>
    </citation>
    <scope>NUCLEOTIDE SEQUENCE</scope>
    <source>
        <strain evidence="1">MPL23</strain>
    </source>
</reference>
<comment type="caution">
    <text evidence="1">The sequence shown here is derived from an EMBL/GenBank/DDBJ whole genome shotgun (WGS) entry which is preliminary data.</text>
</comment>
<proteinExistence type="predicted"/>
<protein>
    <submittedName>
        <fullName evidence="1">Uncharacterized protein</fullName>
    </submittedName>
</protein>
<accession>A0ACC1TAK6</accession>
<sequence>MPSVAVEANLPDIPPALRTTWTVWVEASQLFEMIKYRQEEFSILLEGYADIIQRAAMYCRREPESAILAVVADIEQACTSMRDVVWNAKERGFLWCLTNAGKLNRQLKACEQSLEKIIHNLDAVTQDNRHRGAVCARDEAQKGLCHIVEHCSNGEQLLQAIRDQEPEDMHRQMPEVLVILRKHVQDHPIEKNQSPLPEDQFIEKAAAIFSQWYRLGENDSFKEFVISSVEVEFDVHYPIGEGAFAKVYEGYWNGTLVAVKQIRSDRAKIASEEQKKAFRHEVITWSNLVHPNILTFYGACLEATVPFLVMDYCPFGHVRNYLQKFPDADRTNLVCKYSMQIASGLAYLHRKNIVHADIKPVNVLVSQDHRARLADFGLALKLHTLNKDSTYSEYMSQGKRGTPLYMAPEIHNGASPNLEADIYSLGLTIWEIYSGELPYQQYLQTGLLADGITARQDRPKRPHSLTEDEVWGVVTECWAPKPEERPTAKHVQVSLSATQNRSARTPHLDPNMLKQGVTSPLTPSLRSIDISTTLELEKQAGSGRARREGNREMASTASASRWNDRTLTPTQSTDFDITVVSPLSPEASQTNTPSLGGNRESFFLEARRMQPAHVSRMKMPSIDEEDIPRHPTSAADPHITQPAPQRPSTHLSSDAPNAAGLSETSPNIPGAEQHRSSTNDQVRQSTKNYDPIHRSVANLDTGGPVKTSAEKHGMLRSTSLPISTTTSFVPVSAIVTPPPTPLCFSERKVPNLTPIPRQLTGELIVYDPSDSSQSPSRDTDIGTIPPQSTASVPASPLPLRAHRPGAVQSRDEALQRRLVEERRKVRQDIDRLLQVTDFRRLFRFDDLEPLLINLGTEVATSRSHGSATYHAQLARLALFKHVIYCDDSTYMAHDNIFNVAKAATGHIANIATRLVSRKYHSTEVRFVNTDIEISGRGEQLQDYMNRVLPRGSNDLGTGLRTRVLRPFVQDAIRAPNKRLERPLLVTVITDCVFHAENWATVKDVIPDCKGGLVAAGYKPTSVLFLFIGINNAQNIQDSLRGIKGDKELKDVLHFADGDLGAVDEENMDDWLLDALTKPIDSLLEKR</sequence>
<evidence type="ECO:0000313" key="2">
    <source>
        <dbReference type="Proteomes" id="UP001148662"/>
    </source>
</evidence>
<name>A0ACC1TAK6_9APHY</name>
<evidence type="ECO:0000313" key="1">
    <source>
        <dbReference type="EMBL" id="KAJ3556831.1"/>
    </source>
</evidence>
<dbReference type="Proteomes" id="UP001148662">
    <property type="component" value="Unassembled WGS sequence"/>
</dbReference>
<keyword evidence="2" id="KW-1185">Reference proteome</keyword>
<dbReference type="EMBL" id="JANHOG010000207">
    <property type="protein sequence ID" value="KAJ3556831.1"/>
    <property type="molecule type" value="Genomic_DNA"/>
</dbReference>
<gene>
    <name evidence="1" type="ORF">NM688_g1806</name>
</gene>